<gene>
    <name evidence="1" type="ORF">IXB50_12495</name>
</gene>
<dbReference type="Pfam" id="PF06051">
    <property type="entry name" value="DUF928"/>
    <property type="match status" value="1"/>
</dbReference>
<dbReference type="Proteomes" id="UP000717364">
    <property type="component" value="Unassembled WGS sequence"/>
</dbReference>
<reference evidence="1" key="1">
    <citation type="submission" date="2020-11" db="EMBL/GenBank/DDBJ databases">
        <authorList>
            <person name="Konstantinou D."/>
            <person name="Gkelis S."/>
            <person name="Popin R."/>
            <person name="Fewer D."/>
            <person name="Sivonen K."/>
        </authorList>
    </citation>
    <scope>NUCLEOTIDE SEQUENCE</scope>
    <source>
        <strain evidence="1">TAU-MAC 1115</strain>
    </source>
</reference>
<dbReference type="RefSeq" id="WP_215609307.1">
    <property type="nucleotide sequence ID" value="NZ_JADOES010000022.1"/>
</dbReference>
<sequence>MKLLSRIVVLMCASTLNIIGGNGLSEAASALPTVSGNNPFFTHVTNGYSTADRLFASNTITSTIEFTPPVLTDRDRPRSGNRYGGASRGCAIPGEPSLTNKLIALVPATEASSSKPELSLTTEAYPSFWFHIPYALDDDIALEFVLENEEGNKVYQTKYIFNTDKPGIIKFSLPEMSPPLSIGTSYQWYFSVYCNSSTQTISDHVHGWIARTNISGNLEARLENASTLEKASAYADNGIWQETLTTLGELYRAEPQNNIAKFNWQNLLATIDLQDIAEVPLLECCDTTVSLDLSGN</sequence>
<proteinExistence type="predicted"/>
<name>A0A947GNV4_9CYAN</name>
<organism evidence="1 2">
    <name type="scientific">Leptothoe spongobia TAU-MAC 1115</name>
    <dbReference type="NCBI Taxonomy" id="1967444"/>
    <lineage>
        <taxon>Bacteria</taxon>
        <taxon>Bacillati</taxon>
        <taxon>Cyanobacteriota</taxon>
        <taxon>Cyanophyceae</taxon>
        <taxon>Nodosilineales</taxon>
        <taxon>Cymatolegaceae</taxon>
        <taxon>Leptothoe</taxon>
        <taxon>Leptothoe spongobia</taxon>
    </lineage>
</organism>
<dbReference type="InterPro" id="IPR010328">
    <property type="entry name" value="DUF928"/>
</dbReference>
<protein>
    <submittedName>
        <fullName evidence="1">DUF928 domain-containing protein</fullName>
    </submittedName>
</protein>
<evidence type="ECO:0000313" key="2">
    <source>
        <dbReference type="Proteomes" id="UP000717364"/>
    </source>
</evidence>
<comment type="caution">
    <text evidence="1">The sequence shown here is derived from an EMBL/GenBank/DDBJ whole genome shotgun (WGS) entry which is preliminary data.</text>
</comment>
<evidence type="ECO:0000313" key="1">
    <source>
        <dbReference type="EMBL" id="MBT9316241.1"/>
    </source>
</evidence>
<dbReference type="EMBL" id="JADOES010000022">
    <property type="protein sequence ID" value="MBT9316241.1"/>
    <property type="molecule type" value="Genomic_DNA"/>
</dbReference>
<accession>A0A947GNV4</accession>
<dbReference type="AlphaFoldDB" id="A0A947GNV4"/>
<keyword evidence="2" id="KW-1185">Reference proteome</keyword>
<reference evidence="1" key="2">
    <citation type="journal article" date="2021" name="Mar. Drugs">
        <title>Genome Reduction and Secondary Metabolism of the Marine Sponge-Associated Cyanobacterium Leptothoe.</title>
        <authorList>
            <person name="Konstantinou D."/>
            <person name="Popin R.V."/>
            <person name="Fewer D.P."/>
            <person name="Sivonen K."/>
            <person name="Gkelis S."/>
        </authorList>
    </citation>
    <scope>NUCLEOTIDE SEQUENCE</scope>
    <source>
        <strain evidence="1">TAU-MAC 1115</strain>
    </source>
</reference>